<protein>
    <recommendedName>
        <fullName evidence="3">Protein GrpE</fullName>
    </recommendedName>
    <alternativeName>
        <fullName evidence="3">HSP-70 cofactor</fullName>
    </alternativeName>
</protein>
<comment type="function">
    <text evidence="3">Participates actively in the response to hyperosmotic and heat shock by preventing the aggregation of stress-denatured proteins, in association with DnaK and GrpE. It is the nucleotide exchange factor for DnaK and may function as a thermosensor. Unfolded proteins bind initially to DnaJ; upon interaction with the DnaJ-bound protein, DnaK hydrolyzes its bound ATP, resulting in the formation of a stable complex. GrpE releases ADP from DnaK; ATP binding to DnaK triggers the release of the substrate protein, thus completing the reaction cycle. Several rounds of ATP-dependent interactions between DnaJ, DnaK and GrpE are required for fully efficient folding.</text>
</comment>
<evidence type="ECO:0000256" key="4">
    <source>
        <dbReference type="RuleBase" id="RU004478"/>
    </source>
</evidence>
<comment type="subunit">
    <text evidence="3">Homodimer.</text>
</comment>
<comment type="subcellular location">
    <subcellularLocation>
        <location evidence="3">Cytoplasm</location>
    </subcellularLocation>
</comment>
<dbReference type="Proteomes" id="UP000178646">
    <property type="component" value="Unassembled WGS sequence"/>
</dbReference>
<evidence type="ECO:0000313" key="5">
    <source>
        <dbReference type="EMBL" id="OHA48987.1"/>
    </source>
</evidence>
<dbReference type="GO" id="GO:0051082">
    <property type="term" value="F:unfolded protein binding"/>
    <property type="evidence" value="ECO:0007669"/>
    <property type="project" value="TreeGrafter"/>
</dbReference>
<dbReference type="Pfam" id="PF01025">
    <property type="entry name" value="GrpE"/>
    <property type="match status" value="1"/>
</dbReference>
<name>A0A1G2PL10_9BACT</name>
<gene>
    <name evidence="3" type="primary">grpE</name>
    <name evidence="5" type="ORF">A2W59_02350</name>
</gene>
<evidence type="ECO:0000256" key="2">
    <source>
        <dbReference type="ARBA" id="ARBA00023186"/>
    </source>
</evidence>
<organism evidence="5 6">
    <name type="scientific">Candidatus Terrybacteria bacterium RIFCSPHIGHO2_02_41_19</name>
    <dbReference type="NCBI Taxonomy" id="1802364"/>
    <lineage>
        <taxon>Bacteria</taxon>
        <taxon>Candidatus Terryibacteriota</taxon>
    </lineage>
</organism>
<dbReference type="SUPFAM" id="SSF51064">
    <property type="entry name" value="Head domain of nucleotide exchange factor GrpE"/>
    <property type="match status" value="1"/>
</dbReference>
<comment type="similarity">
    <text evidence="1 3 4">Belongs to the GrpE family.</text>
</comment>
<dbReference type="SUPFAM" id="SSF58014">
    <property type="entry name" value="Coiled-coil domain of nucleotide exchange factor GrpE"/>
    <property type="match status" value="1"/>
</dbReference>
<dbReference type="HAMAP" id="MF_01151">
    <property type="entry name" value="GrpE"/>
    <property type="match status" value="1"/>
</dbReference>
<dbReference type="InterPro" id="IPR009012">
    <property type="entry name" value="GrpE_head"/>
</dbReference>
<evidence type="ECO:0000313" key="6">
    <source>
        <dbReference type="Proteomes" id="UP000178646"/>
    </source>
</evidence>
<dbReference type="Gene3D" id="2.30.22.10">
    <property type="entry name" value="Head domain of nucleotide exchange factor GrpE"/>
    <property type="match status" value="1"/>
</dbReference>
<dbReference type="PRINTS" id="PR00773">
    <property type="entry name" value="GRPEPROTEIN"/>
</dbReference>
<dbReference type="PANTHER" id="PTHR21237:SF23">
    <property type="entry name" value="GRPE PROTEIN HOMOLOG, MITOCHONDRIAL"/>
    <property type="match status" value="1"/>
</dbReference>
<dbReference type="PANTHER" id="PTHR21237">
    <property type="entry name" value="GRPE PROTEIN"/>
    <property type="match status" value="1"/>
</dbReference>
<dbReference type="GO" id="GO:0000774">
    <property type="term" value="F:adenyl-nucleotide exchange factor activity"/>
    <property type="evidence" value="ECO:0007669"/>
    <property type="project" value="InterPro"/>
</dbReference>
<dbReference type="GO" id="GO:0005737">
    <property type="term" value="C:cytoplasm"/>
    <property type="evidence" value="ECO:0007669"/>
    <property type="project" value="UniProtKB-SubCell"/>
</dbReference>
<comment type="caution">
    <text evidence="5">The sequence shown here is derived from an EMBL/GenBank/DDBJ whole genome shotgun (WGS) entry which is preliminary data.</text>
</comment>
<dbReference type="Gene3D" id="3.90.20.20">
    <property type="match status" value="1"/>
</dbReference>
<keyword evidence="2 3" id="KW-0143">Chaperone</keyword>
<evidence type="ECO:0000256" key="1">
    <source>
        <dbReference type="ARBA" id="ARBA00009054"/>
    </source>
</evidence>
<sequence>MEEKDDILIEEEADNPAETIKKLREKLKACETDKGEYLAGWQRAKADSVNARREEEERRKDIIKFSEKALVLELINLADSFDGLYANKEGWGKIEKNWRQGMEVLRSQLMNIMKSRGVEAIESLGKMLNPKESESIGEVNVDTKEKDGIVIEELRKGYKMHGMVIRPSLVKVGKFIKN</sequence>
<dbReference type="InterPro" id="IPR000740">
    <property type="entry name" value="GrpE"/>
</dbReference>
<reference evidence="5 6" key="1">
    <citation type="journal article" date="2016" name="Nat. Commun.">
        <title>Thousands of microbial genomes shed light on interconnected biogeochemical processes in an aquifer system.</title>
        <authorList>
            <person name="Anantharaman K."/>
            <person name="Brown C.T."/>
            <person name="Hug L.A."/>
            <person name="Sharon I."/>
            <person name="Castelle C.J."/>
            <person name="Probst A.J."/>
            <person name="Thomas B.C."/>
            <person name="Singh A."/>
            <person name="Wilkins M.J."/>
            <person name="Karaoz U."/>
            <person name="Brodie E.L."/>
            <person name="Williams K.H."/>
            <person name="Hubbard S.S."/>
            <person name="Banfield J.F."/>
        </authorList>
    </citation>
    <scope>NUCLEOTIDE SEQUENCE [LARGE SCALE GENOMIC DNA]</scope>
</reference>
<dbReference type="EMBL" id="MHSU01000039">
    <property type="protein sequence ID" value="OHA48987.1"/>
    <property type="molecule type" value="Genomic_DNA"/>
</dbReference>
<evidence type="ECO:0000256" key="3">
    <source>
        <dbReference type="HAMAP-Rule" id="MF_01151"/>
    </source>
</evidence>
<dbReference type="GO" id="GO:0051087">
    <property type="term" value="F:protein-folding chaperone binding"/>
    <property type="evidence" value="ECO:0007669"/>
    <property type="project" value="InterPro"/>
</dbReference>
<keyword evidence="3" id="KW-0963">Cytoplasm</keyword>
<dbReference type="GO" id="GO:0006457">
    <property type="term" value="P:protein folding"/>
    <property type="evidence" value="ECO:0007669"/>
    <property type="project" value="InterPro"/>
</dbReference>
<accession>A0A1G2PL10</accession>
<keyword evidence="3" id="KW-0346">Stress response</keyword>
<dbReference type="InterPro" id="IPR013805">
    <property type="entry name" value="GrpE_CC"/>
</dbReference>
<dbReference type="AlphaFoldDB" id="A0A1G2PL10"/>
<proteinExistence type="inferred from homology"/>
<dbReference type="GO" id="GO:0042803">
    <property type="term" value="F:protein homodimerization activity"/>
    <property type="evidence" value="ECO:0007669"/>
    <property type="project" value="InterPro"/>
</dbReference>